<dbReference type="Pfam" id="PF00873">
    <property type="entry name" value="ACR_tran"/>
    <property type="match status" value="1"/>
</dbReference>
<reference evidence="2 3" key="1">
    <citation type="submission" date="2020-01" db="EMBL/GenBank/DDBJ databases">
        <title>Frigidibacter albus SP32T (=CGMCC 1.13995T).</title>
        <authorList>
            <person name="Liao X."/>
        </authorList>
    </citation>
    <scope>NUCLEOTIDE SEQUENCE [LARGE SCALE GENOMIC DNA]</scope>
    <source>
        <strain evidence="2 3">SP32</strain>
    </source>
</reference>
<dbReference type="AlphaFoldDB" id="A0A6L8VHT1"/>
<dbReference type="GO" id="GO:0042910">
    <property type="term" value="F:xenobiotic transmembrane transporter activity"/>
    <property type="evidence" value="ECO:0007669"/>
    <property type="project" value="TreeGrafter"/>
</dbReference>
<dbReference type="PANTHER" id="PTHR32063:SF77">
    <property type="entry name" value="ACR FAMILY TRANSPORT PROTEIN"/>
    <property type="match status" value="1"/>
</dbReference>
<dbReference type="SUPFAM" id="SSF82714">
    <property type="entry name" value="Multidrug efflux transporter AcrB TolC docking domain, DN and DC subdomains"/>
    <property type="match status" value="1"/>
</dbReference>
<feature type="transmembrane region" description="Helical" evidence="1">
    <location>
        <begin position="12"/>
        <end position="29"/>
    </location>
</feature>
<keyword evidence="1" id="KW-0812">Transmembrane</keyword>
<dbReference type="PRINTS" id="PR00702">
    <property type="entry name" value="ACRIFLAVINRP"/>
</dbReference>
<dbReference type="RefSeq" id="WP_161345677.1">
    <property type="nucleotide sequence ID" value="NZ_BMGW01000005.1"/>
</dbReference>
<dbReference type="Gene3D" id="3.30.2090.10">
    <property type="entry name" value="Multidrug efflux transporter AcrB TolC docking domain, DN and DC subdomains"/>
    <property type="match status" value="1"/>
</dbReference>
<feature type="transmembrane region" description="Helical" evidence="1">
    <location>
        <begin position="346"/>
        <end position="366"/>
    </location>
</feature>
<sequence length="532" mass="56546">MKISAWAIRKPLAPILLFAILMGVGLWGFQRLPVTTYPRMDVPKVSVTLTLDDAAPDQIETEIAMPIEDGLSSLAGLDGMETAIEEGRAVIEVEFATSVPVDRAVAEVRDAVSAVDLPPEAETPVIQRVEQEDAPILTYAVEVPGMSTVELTWHVDDTVIRRPQELPQVRRVDRMGGAEREIEILLDPARLESFGLTAAGVAAALASQHIDSAVGTSQAGGRDSALRIDTAASFADLGDIAVTPHIRLRDVARIEDGTGDRRSSALLDGREAVGIAVYPARTASDLEAGRAVERVLAGLDGDFTLVAETVALTTGNCTAAMYTLAEGAALAIIVVCLFLRDWRATLIVALALPLSVIPTFFVIQQLGFSLNIVSTLAITLVTGILVDDAIVEIENIARHRHMGKSAWRAAIDASDEIGLAVVAISATIIAVFLPVGLMEGTIGQYFRQFGLTVAIAVFFSLLVARLFTPILAARFLKDSPAEEHDLPAFRRIVALGRPLAVDNDGAGSGKFCGGARVARLCPGDLPAGDGRR</sequence>
<feature type="transmembrane region" description="Helical" evidence="1">
    <location>
        <begin position="319"/>
        <end position="339"/>
    </location>
</feature>
<dbReference type="GO" id="GO:0005886">
    <property type="term" value="C:plasma membrane"/>
    <property type="evidence" value="ECO:0007669"/>
    <property type="project" value="TreeGrafter"/>
</dbReference>
<feature type="transmembrane region" description="Helical" evidence="1">
    <location>
        <begin position="417"/>
        <end position="437"/>
    </location>
</feature>
<gene>
    <name evidence="2" type="ORF">GS660_09140</name>
</gene>
<feature type="transmembrane region" description="Helical" evidence="1">
    <location>
        <begin position="449"/>
        <end position="467"/>
    </location>
</feature>
<keyword evidence="1" id="KW-1133">Transmembrane helix</keyword>
<keyword evidence="1" id="KW-0472">Membrane</keyword>
<proteinExistence type="predicted"/>
<comment type="caution">
    <text evidence="2">The sequence shown here is derived from an EMBL/GenBank/DDBJ whole genome shotgun (WGS) entry which is preliminary data.</text>
</comment>
<protein>
    <recommendedName>
        <fullName evidence="4">MMPL family transporter</fullName>
    </recommendedName>
</protein>
<feature type="transmembrane region" description="Helical" evidence="1">
    <location>
        <begin position="372"/>
        <end position="396"/>
    </location>
</feature>
<dbReference type="Gene3D" id="3.30.70.1430">
    <property type="entry name" value="Multidrug efflux transporter AcrB pore domain"/>
    <property type="match status" value="1"/>
</dbReference>
<evidence type="ECO:0000313" key="3">
    <source>
        <dbReference type="Proteomes" id="UP000477083"/>
    </source>
</evidence>
<dbReference type="EMBL" id="WWNR01000005">
    <property type="protein sequence ID" value="MZQ89256.1"/>
    <property type="molecule type" value="Genomic_DNA"/>
</dbReference>
<organism evidence="2 3">
    <name type="scientific">Frigidibacter albus</name>
    <dbReference type="NCBI Taxonomy" id="1465486"/>
    <lineage>
        <taxon>Bacteria</taxon>
        <taxon>Pseudomonadati</taxon>
        <taxon>Pseudomonadota</taxon>
        <taxon>Alphaproteobacteria</taxon>
        <taxon>Rhodobacterales</taxon>
        <taxon>Paracoccaceae</taxon>
        <taxon>Frigidibacter</taxon>
    </lineage>
</organism>
<evidence type="ECO:0000313" key="2">
    <source>
        <dbReference type="EMBL" id="MZQ89256.1"/>
    </source>
</evidence>
<accession>A0A6L8VHT1</accession>
<dbReference type="SUPFAM" id="SSF82866">
    <property type="entry name" value="Multidrug efflux transporter AcrB transmembrane domain"/>
    <property type="match status" value="1"/>
</dbReference>
<evidence type="ECO:0008006" key="4">
    <source>
        <dbReference type="Google" id="ProtNLM"/>
    </source>
</evidence>
<name>A0A6L8VHT1_9RHOB</name>
<dbReference type="Proteomes" id="UP000477083">
    <property type="component" value="Unassembled WGS sequence"/>
</dbReference>
<dbReference type="OrthoDB" id="174266at2"/>
<evidence type="ECO:0000256" key="1">
    <source>
        <dbReference type="SAM" id="Phobius"/>
    </source>
</evidence>
<dbReference type="InterPro" id="IPR027463">
    <property type="entry name" value="AcrB_DN_DC_subdom"/>
</dbReference>
<dbReference type="SUPFAM" id="SSF82693">
    <property type="entry name" value="Multidrug efflux transporter AcrB pore domain, PN1, PN2, PC1 and PC2 subdomains"/>
    <property type="match status" value="2"/>
</dbReference>
<dbReference type="InterPro" id="IPR001036">
    <property type="entry name" value="Acrflvin-R"/>
</dbReference>
<dbReference type="Gene3D" id="3.30.70.1320">
    <property type="entry name" value="Multidrug efflux transporter AcrB pore domain like"/>
    <property type="match status" value="1"/>
</dbReference>
<dbReference type="Gene3D" id="1.20.1640.10">
    <property type="entry name" value="Multidrug efflux transporter AcrB transmembrane domain"/>
    <property type="match status" value="1"/>
</dbReference>
<keyword evidence="3" id="KW-1185">Reference proteome</keyword>
<dbReference type="PANTHER" id="PTHR32063">
    <property type="match status" value="1"/>
</dbReference>